<dbReference type="HOGENOM" id="CLU_412529_0_0_1"/>
<dbReference type="EMBL" id="GG662704">
    <property type="protein sequence ID" value="EAR95596.2"/>
    <property type="molecule type" value="Genomic_DNA"/>
</dbReference>
<dbReference type="AlphaFoldDB" id="Q23FL4"/>
<dbReference type="Proteomes" id="UP000009168">
    <property type="component" value="Unassembled WGS sequence"/>
</dbReference>
<evidence type="ECO:0000313" key="2">
    <source>
        <dbReference type="EMBL" id="EAR95596.2"/>
    </source>
</evidence>
<dbReference type="InParanoid" id="Q23FL4"/>
<feature type="region of interest" description="Disordered" evidence="1">
    <location>
        <begin position="475"/>
        <end position="512"/>
    </location>
</feature>
<feature type="compositionally biased region" description="Low complexity" evidence="1">
    <location>
        <begin position="499"/>
        <end position="512"/>
    </location>
</feature>
<feature type="compositionally biased region" description="Polar residues" evidence="1">
    <location>
        <begin position="86"/>
        <end position="103"/>
    </location>
</feature>
<feature type="compositionally biased region" description="Basic and acidic residues" evidence="1">
    <location>
        <begin position="399"/>
        <end position="413"/>
    </location>
</feature>
<feature type="compositionally biased region" description="Polar residues" evidence="1">
    <location>
        <begin position="124"/>
        <end position="141"/>
    </location>
</feature>
<reference evidence="3" key="1">
    <citation type="journal article" date="2006" name="PLoS Biol.">
        <title>Macronuclear genome sequence of the ciliate Tetrahymena thermophila, a model eukaryote.</title>
        <authorList>
            <person name="Eisen J.A."/>
            <person name="Coyne R.S."/>
            <person name="Wu M."/>
            <person name="Wu D."/>
            <person name="Thiagarajan M."/>
            <person name="Wortman J.R."/>
            <person name="Badger J.H."/>
            <person name="Ren Q."/>
            <person name="Amedeo P."/>
            <person name="Jones K.M."/>
            <person name="Tallon L.J."/>
            <person name="Delcher A.L."/>
            <person name="Salzberg S.L."/>
            <person name="Silva J.C."/>
            <person name="Haas B.J."/>
            <person name="Majoros W.H."/>
            <person name="Farzad M."/>
            <person name="Carlton J.M."/>
            <person name="Smith R.K. Jr."/>
            <person name="Garg J."/>
            <person name="Pearlman R.E."/>
            <person name="Karrer K.M."/>
            <person name="Sun L."/>
            <person name="Manning G."/>
            <person name="Elde N.C."/>
            <person name="Turkewitz A.P."/>
            <person name="Asai D.J."/>
            <person name="Wilkes D.E."/>
            <person name="Wang Y."/>
            <person name="Cai H."/>
            <person name="Collins K."/>
            <person name="Stewart B.A."/>
            <person name="Lee S.R."/>
            <person name="Wilamowska K."/>
            <person name="Weinberg Z."/>
            <person name="Ruzzo W.L."/>
            <person name="Wloga D."/>
            <person name="Gaertig J."/>
            <person name="Frankel J."/>
            <person name="Tsao C.-C."/>
            <person name="Gorovsky M.A."/>
            <person name="Keeling P.J."/>
            <person name="Waller R.F."/>
            <person name="Patron N.J."/>
            <person name="Cherry J.M."/>
            <person name="Stover N.A."/>
            <person name="Krieger C.J."/>
            <person name="del Toro C."/>
            <person name="Ryder H.F."/>
            <person name="Williamson S.C."/>
            <person name="Barbeau R.A."/>
            <person name="Hamilton E.P."/>
            <person name="Orias E."/>
        </authorList>
    </citation>
    <scope>NUCLEOTIDE SEQUENCE [LARGE SCALE GENOMIC DNA]</scope>
    <source>
        <strain evidence="3">SB210</strain>
    </source>
</reference>
<gene>
    <name evidence="2" type="ORF">TTHERM_00080010</name>
</gene>
<accession>Q23FL4</accession>
<dbReference type="OrthoDB" id="10029558at2759"/>
<proteinExistence type="predicted"/>
<dbReference type="GeneID" id="7824615"/>
<dbReference type="eggNOG" id="ENOG502QVK9">
    <property type="taxonomic scope" value="Eukaryota"/>
</dbReference>
<feature type="region of interest" description="Disordered" evidence="1">
    <location>
        <begin position="399"/>
        <end position="421"/>
    </location>
</feature>
<feature type="compositionally biased region" description="Basic and acidic residues" evidence="1">
    <location>
        <begin position="106"/>
        <end position="123"/>
    </location>
</feature>
<organism evidence="2 3">
    <name type="scientific">Tetrahymena thermophila (strain SB210)</name>
    <dbReference type="NCBI Taxonomy" id="312017"/>
    <lineage>
        <taxon>Eukaryota</taxon>
        <taxon>Sar</taxon>
        <taxon>Alveolata</taxon>
        <taxon>Ciliophora</taxon>
        <taxon>Intramacronucleata</taxon>
        <taxon>Oligohymenophorea</taxon>
        <taxon>Hymenostomatida</taxon>
        <taxon>Tetrahymenina</taxon>
        <taxon>Tetrahymenidae</taxon>
        <taxon>Tetrahymena</taxon>
    </lineage>
</organism>
<feature type="region of interest" description="Disordered" evidence="1">
    <location>
        <begin position="538"/>
        <end position="591"/>
    </location>
</feature>
<feature type="region of interest" description="Disordered" evidence="1">
    <location>
        <begin position="38"/>
        <end position="144"/>
    </location>
</feature>
<evidence type="ECO:0000313" key="3">
    <source>
        <dbReference type="Proteomes" id="UP000009168"/>
    </source>
</evidence>
<name>Q23FL4_TETTS</name>
<feature type="compositionally biased region" description="Basic and acidic residues" evidence="1">
    <location>
        <begin position="56"/>
        <end position="66"/>
    </location>
</feature>
<keyword evidence="3" id="KW-1185">Reference proteome</keyword>
<evidence type="ECO:0000256" key="1">
    <source>
        <dbReference type="SAM" id="MobiDB-lite"/>
    </source>
</evidence>
<protein>
    <submittedName>
        <fullName evidence="2">Uncharacterized protein</fullName>
    </submittedName>
</protein>
<feature type="compositionally biased region" description="Low complexity" evidence="1">
    <location>
        <begin position="539"/>
        <end position="591"/>
    </location>
</feature>
<sequence length="667" mass="79628">MLTADKNREKQIISRESFIEYRLQEKLRQKQFQNQENYFNRYELEGPPFQEEEDDGPPRLEFDNDANRLGYDDDAPPGLETDQSPKKNQMPQKNSQFNDQDFNSEFPDRYYDQKNSNKKDQKGYENNSLDISSGQKQNNQESEQEMLNKVFLEFCDDPQTYYDYPSAQNFMDLIITKEKNQEDKRSKKEEDKKLLEEYLNRLFVEKNGDTYKETLENEREASDEETIKKQIDKFKEEQANLSVSIKRVDTERWNVESLKKELRSQYKKQGEQYKKIIDLFHDKLGLKGIIKEKDKKIIEIQRVLEELNHKKVIYLDLKNEKKEDLTFNFVKKTRDEEISKLKENEIRLNKEVILYKTKYETYQSKYKEIMQEAQNAKKEIQELISQVLEEKKQAIRREEEESKRQIAEKENKNKVKQGQNKYSLNNTMITSQIISPMQQNVEEMQNGFDKSSFPFYHDNGRYSGTNQLIQSFSANKKSSAPNTPPQKGPLSPNISLKSNQTQNDQQHNNNQNVNQLSQNNQEQNTKQRLQSFDLNNEEQSSFQNQNQQQQQQQSQQQQNQQIQQYQQQSQQQHQQQNLPDKQQTQQQSTLDYQKQTYSNLNSSLQDHKISNNSQFENKKQKVNFQIKTKEEEEEYYYKQLCASKIKFMVESIQNSNILQKSVYNKKR</sequence>
<dbReference type="KEGG" id="tet:TTHERM_00080010"/>
<dbReference type="RefSeq" id="XP_001015841.2">
    <property type="nucleotide sequence ID" value="XM_001015841.2"/>
</dbReference>